<sequence length="112" mass="12027" precursor="true">MIDWLLDLLITLLLLAAVGFGAIAVIGLLLFPDIRSRSFTGIRAGILATALVTIAGICYGMFAWFSFGGLQYLLYSISAILMLVLVIVLNHLATVVLCHAAVPVGPPREKKE</sequence>
<evidence type="ECO:0000313" key="3">
    <source>
        <dbReference type="Proteomes" id="UP000002408"/>
    </source>
</evidence>
<dbReference type="HOGENOM" id="CLU_2140191_0_0_2"/>
<reference evidence="3" key="1">
    <citation type="journal article" date="2015" name="Microbiology">
        <title>Genome of Methanoregula boonei 6A8 reveals adaptations to oligotrophic peatland environments.</title>
        <authorList>
            <person name="Braeuer S."/>
            <person name="Cadillo-Quiroz H."/>
            <person name="Kyrpides N."/>
            <person name="Woyke T."/>
            <person name="Goodwin L."/>
            <person name="Detter C."/>
            <person name="Podell S."/>
            <person name="Yavitt J.B."/>
            <person name="Zinder S.H."/>
        </authorList>
    </citation>
    <scope>NUCLEOTIDE SEQUENCE [LARGE SCALE GENOMIC DNA]</scope>
    <source>
        <strain evidence="3">DSM 21154 / JCM 14090 / 6A8</strain>
    </source>
</reference>
<dbReference type="AlphaFoldDB" id="A7I7R8"/>
<name>A7I7R8_METB6</name>
<proteinExistence type="predicted"/>
<accession>A7I7R8</accession>
<dbReference type="KEGG" id="mbn:Mboo_1261"/>
<feature type="transmembrane region" description="Helical" evidence="1">
    <location>
        <begin position="12"/>
        <end position="32"/>
    </location>
</feature>
<dbReference type="EMBL" id="CP000780">
    <property type="protein sequence ID" value="ABS55779.1"/>
    <property type="molecule type" value="Genomic_DNA"/>
</dbReference>
<evidence type="ECO:0000313" key="2">
    <source>
        <dbReference type="EMBL" id="ABS55779.1"/>
    </source>
</evidence>
<gene>
    <name evidence="2" type="ordered locus">Mboo_1261</name>
</gene>
<dbReference type="GeneID" id="5410348"/>
<dbReference type="STRING" id="456442.Mboo_1261"/>
<feature type="transmembrane region" description="Helical" evidence="1">
    <location>
        <begin position="44"/>
        <end position="67"/>
    </location>
</feature>
<keyword evidence="3" id="KW-1185">Reference proteome</keyword>
<keyword evidence="1" id="KW-0812">Transmembrane</keyword>
<protein>
    <submittedName>
        <fullName evidence="2">Uncharacterized protein</fullName>
    </submittedName>
</protein>
<feature type="transmembrane region" description="Helical" evidence="1">
    <location>
        <begin position="73"/>
        <end position="102"/>
    </location>
</feature>
<keyword evidence="1" id="KW-0472">Membrane</keyword>
<organism evidence="2 3">
    <name type="scientific">Methanoregula boonei (strain DSM 21154 / JCM 14090 / 6A8)</name>
    <dbReference type="NCBI Taxonomy" id="456442"/>
    <lineage>
        <taxon>Archaea</taxon>
        <taxon>Methanobacteriati</taxon>
        <taxon>Methanobacteriota</taxon>
        <taxon>Stenosarchaea group</taxon>
        <taxon>Methanomicrobia</taxon>
        <taxon>Methanomicrobiales</taxon>
        <taxon>Methanoregulaceae</taxon>
        <taxon>Methanoregula</taxon>
    </lineage>
</organism>
<dbReference type="Proteomes" id="UP000002408">
    <property type="component" value="Chromosome"/>
</dbReference>
<evidence type="ECO:0000256" key="1">
    <source>
        <dbReference type="SAM" id="Phobius"/>
    </source>
</evidence>
<keyword evidence="1" id="KW-1133">Transmembrane helix</keyword>
<dbReference type="RefSeq" id="WP_012106811.1">
    <property type="nucleotide sequence ID" value="NC_009712.1"/>
</dbReference>